<sequence>MFQTAFPLFLLRELPFSRFDFPRWQSLLAISLIGLLIGLDPSLRAAPPDMPAPPLWLAVIMGLLTTWVAFLIIVAVLRWWMKRGGRWDGQGDLLNLVAASWLMADTVGAGLVALGVPSLFTLPLWLYSAWVGVNALAGAIPKASFGYSIGGIVVSFIPAMLAAMVVFAVLGIVLTMLGVVPPPTGAGPKGVG</sequence>
<keyword evidence="1" id="KW-1133">Transmembrane helix</keyword>
<dbReference type="AlphaFoldDB" id="A0A323UZ95"/>
<dbReference type="EMBL" id="QKOE01000002">
    <property type="protein sequence ID" value="PZA17909.1"/>
    <property type="molecule type" value="Genomic_DNA"/>
</dbReference>
<evidence type="ECO:0000313" key="2">
    <source>
        <dbReference type="EMBL" id="PZA17909.1"/>
    </source>
</evidence>
<dbReference type="RefSeq" id="WP_110523251.1">
    <property type="nucleotide sequence ID" value="NZ_QKOE01000002.1"/>
</dbReference>
<keyword evidence="1" id="KW-0812">Transmembrane</keyword>
<keyword evidence="3" id="KW-1185">Reference proteome</keyword>
<comment type="caution">
    <text evidence="2">The sequence shown here is derived from an EMBL/GenBank/DDBJ whole genome shotgun (WGS) entry which is preliminary data.</text>
</comment>
<gene>
    <name evidence="2" type="ORF">DNK49_05170</name>
</gene>
<protein>
    <recommendedName>
        <fullName evidence="4">Yip1 domain-containing protein</fullName>
    </recommendedName>
</protein>
<organism evidence="2 3">
    <name type="scientific">Parazoarcus communis SWub3 = DSM 12120</name>
    <dbReference type="NCBI Taxonomy" id="1121029"/>
    <lineage>
        <taxon>Bacteria</taxon>
        <taxon>Pseudomonadati</taxon>
        <taxon>Pseudomonadota</taxon>
        <taxon>Betaproteobacteria</taxon>
        <taxon>Rhodocyclales</taxon>
        <taxon>Zoogloeaceae</taxon>
        <taxon>Parazoarcus</taxon>
    </lineage>
</organism>
<reference evidence="2 3" key="1">
    <citation type="submission" date="2018-06" db="EMBL/GenBank/DDBJ databases">
        <title>Azoarcus communis strain SWub3 genome.</title>
        <authorList>
            <person name="Zorraquino Salvo V."/>
            <person name="Toubiana D."/>
            <person name="Blumwald E."/>
        </authorList>
    </citation>
    <scope>NUCLEOTIDE SEQUENCE [LARGE SCALE GENOMIC DNA]</scope>
    <source>
        <strain evidence="2 3">SWub3</strain>
    </source>
</reference>
<evidence type="ECO:0000313" key="3">
    <source>
        <dbReference type="Proteomes" id="UP000248259"/>
    </source>
</evidence>
<feature type="transmembrane region" description="Helical" evidence="1">
    <location>
        <begin position="93"/>
        <end position="116"/>
    </location>
</feature>
<dbReference type="Proteomes" id="UP000248259">
    <property type="component" value="Unassembled WGS sequence"/>
</dbReference>
<feature type="transmembrane region" description="Helical" evidence="1">
    <location>
        <begin position="55"/>
        <end position="81"/>
    </location>
</feature>
<dbReference type="OrthoDB" id="8690372at2"/>
<name>A0A323UZ95_9RHOO</name>
<evidence type="ECO:0000256" key="1">
    <source>
        <dbReference type="SAM" id="Phobius"/>
    </source>
</evidence>
<evidence type="ECO:0008006" key="4">
    <source>
        <dbReference type="Google" id="ProtNLM"/>
    </source>
</evidence>
<feature type="transmembrane region" description="Helical" evidence="1">
    <location>
        <begin position="122"/>
        <end position="140"/>
    </location>
</feature>
<keyword evidence="1" id="KW-0472">Membrane</keyword>
<feature type="transmembrane region" description="Helical" evidence="1">
    <location>
        <begin position="152"/>
        <end position="180"/>
    </location>
</feature>
<proteinExistence type="predicted"/>
<accession>A0A323UZ95</accession>